<accession>A0A9W4WM97</accession>
<gene>
    <name evidence="2" type="ORF">FWILDA_LOCUS5643</name>
</gene>
<keyword evidence="1" id="KW-0472">Membrane</keyword>
<keyword evidence="1" id="KW-1133">Transmembrane helix</keyword>
<comment type="caution">
    <text evidence="2">The sequence shown here is derived from an EMBL/GenBank/DDBJ whole genome shotgun (WGS) entry which is preliminary data.</text>
</comment>
<dbReference type="AlphaFoldDB" id="A0A9W4WM97"/>
<organism evidence="2 3">
    <name type="scientific">Funneliformis geosporum</name>
    <dbReference type="NCBI Taxonomy" id="1117311"/>
    <lineage>
        <taxon>Eukaryota</taxon>
        <taxon>Fungi</taxon>
        <taxon>Fungi incertae sedis</taxon>
        <taxon>Mucoromycota</taxon>
        <taxon>Glomeromycotina</taxon>
        <taxon>Glomeromycetes</taxon>
        <taxon>Glomerales</taxon>
        <taxon>Glomeraceae</taxon>
        <taxon>Funneliformis</taxon>
    </lineage>
</organism>
<evidence type="ECO:0000256" key="1">
    <source>
        <dbReference type="SAM" id="Phobius"/>
    </source>
</evidence>
<name>A0A9W4WM97_9GLOM</name>
<sequence length="208" mass="22686">MFYKIISIFGAVGYLGKPDDVSVGMPHGLTTVFGVLFIIMALISIFGIIGSLFSSSGGIRIFEWMLWGIVVVYFIISAVTIFNLFSNKQIAVDRCIVELQGKANHALGDIDQANADKIIVSDVTNATTSSINNAISGELPKICEHREEIRIWVKIVIALLVTLFGAYFAGVVSRFADEIKPATFKGHNRKRNLHLAAASLSTTDVKGY</sequence>
<dbReference type="OrthoDB" id="2239528at2759"/>
<reference evidence="2" key="1">
    <citation type="submission" date="2022-08" db="EMBL/GenBank/DDBJ databases">
        <authorList>
            <person name="Kallberg Y."/>
            <person name="Tangrot J."/>
            <person name="Rosling A."/>
        </authorList>
    </citation>
    <scope>NUCLEOTIDE SEQUENCE</scope>
    <source>
        <strain evidence="2">Wild A</strain>
    </source>
</reference>
<feature type="transmembrane region" description="Helical" evidence="1">
    <location>
        <begin position="32"/>
        <end position="53"/>
    </location>
</feature>
<evidence type="ECO:0000313" key="3">
    <source>
        <dbReference type="Proteomes" id="UP001153678"/>
    </source>
</evidence>
<protein>
    <submittedName>
        <fullName evidence="2">81_t:CDS:1</fullName>
    </submittedName>
</protein>
<evidence type="ECO:0000313" key="2">
    <source>
        <dbReference type="EMBL" id="CAI2172565.1"/>
    </source>
</evidence>
<feature type="transmembrane region" description="Helical" evidence="1">
    <location>
        <begin position="65"/>
        <end position="85"/>
    </location>
</feature>
<proteinExistence type="predicted"/>
<keyword evidence="1" id="KW-0812">Transmembrane</keyword>
<feature type="transmembrane region" description="Helical" evidence="1">
    <location>
        <begin position="151"/>
        <end position="170"/>
    </location>
</feature>
<keyword evidence="3" id="KW-1185">Reference proteome</keyword>
<dbReference type="EMBL" id="CAMKVN010000957">
    <property type="protein sequence ID" value="CAI2172565.1"/>
    <property type="molecule type" value="Genomic_DNA"/>
</dbReference>
<dbReference type="Proteomes" id="UP001153678">
    <property type="component" value="Unassembled WGS sequence"/>
</dbReference>